<dbReference type="Gene3D" id="2.40.330.10">
    <property type="entry name" value="DNA-binding pseudobarrel domain"/>
    <property type="match status" value="1"/>
</dbReference>
<dbReference type="GO" id="GO:0005634">
    <property type="term" value="C:nucleus"/>
    <property type="evidence" value="ECO:0007669"/>
    <property type="project" value="UniProtKB-SubCell"/>
</dbReference>
<dbReference type="InterPro" id="IPR033389">
    <property type="entry name" value="AUX/IAA_dom"/>
</dbReference>
<feature type="domain" description="TF-B3" evidence="10">
    <location>
        <begin position="143"/>
        <end position="245"/>
    </location>
</feature>
<dbReference type="SUPFAM" id="SSF101936">
    <property type="entry name" value="DNA-binding pseudobarrel domain"/>
    <property type="match status" value="1"/>
</dbReference>
<dbReference type="FunFam" id="3.10.20.90:FF:000047">
    <property type="entry name" value="Auxin response factor"/>
    <property type="match status" value="1"/>
</dbReference>
<dbReference type="Gramene" id="OMERI04G24170.1">
    <property type="protein sequence ID" value="OMERI04G24170.1"/>
    <property type="gene ID" value="OMERI04G24170"/>
</dbReference>
<sequence length="778" mass="86302">MASSQEKAKTGVLRNAAALLDEMQLMGETQGAKKVINSELWHACAGPLVCLPQRGSLVYYFPQGHSEQVAATTRKIPNSRIPNYPNLPSQLLCQVHNITLHADKETDEVYAQMTLQPVNSETDVFPIPTLGAYTKSKHPTEYFCKNLTASDTSTHGGFSVPRRAAEKLFPQLDYSMQPPNQELIVRDLHDNMWTFRHIYRGQPKRHLLTTGWSLFVGAKRLKAGDSVLFIRTSPSPFVIPVARYNKATYMQPSVGMRFAMMFETEESSKRRYTGTVVGISDYDPMRWPNSKWRNLQVEWDEHGYGERPERVSIWDIETPENTLVFPSSALNSKRQCLPGYGVSVPGMEIGSANMSSFPRAQGNPYGSLQHIPAVGSELAIMLLNQSGQTLGSPLSFHQSSYSSIIQNVKQNFIPPLTVSTSACLTKQESMPSGDAQHQFHMANMQNGDLEGSEVQPVIDSISESKLNATSRDPRNTDSYTSRSTSEQNSKGEPRGKTRRSKKGLPHKTVSEKSDLSSAPSWICDNQQVGLESKLVGCDEQVNCGNIEDSSGALTQGNFDGQPHGHQVEQKGVLSPPKVESSKSPDGGKSVNSFPNQGCFSQFIDGLDWMTQPSYYQDSNVIQPAGMYSKLPRLKESQILSLPEIHTNSMGTSACSMDATEYSLDRSAKPMKPPVRTYTKVQKQGSVGRSIDVTGFRNYHELRSAIACMFGLQGKLEHPGSSEWKLVYVDYENDVLLVGDDPWEEFINCVRCIRILSPSEVQQMSENGMHVLNDCIQAA</sequence>
<keyword evidence="5" id="KW-0238">DNA-binding</keyword>
<keyword evidence="13" id="KW-1185">Reference proteome</keyword>
<dbReference type="GO" id="GO:0003677">
    <property type="term" value="F:DNA binding"/>
    <property type="evidence" value="ECO:0007669"/>
    <property type="project" value="UniProtKB-KW"/>
</dbReference>
<keyword evidence="7" id="KW-0539">Nucleus</keyword>
<dbReference type="PROSITE" id="PS50863">
    <property type="entry name" value="B3"/>
    <property type="match status" value="1"/>
</dbReference>
<dbReference type="Pfam" id="PF02309">
    <property type="entry name" value="AUX_IAA"/>
    <property type="match status" value="1"/>
</dbReference>
<dbReference type="SUPFAM" id="SSF54277">
    <property type="entry name" value="CAD &amp; PB1 domains"/>
    <property type="match status" value="1"/>
</dbReference>
<evidence type="ECO:0000256" key="5">
    <source>
        <dbReference type="ARBA" id="ARBA00023125"/>
    </source>
</evidence>
<dbReference type="STRING" id="40149.A0A0E0DJP8"/>
<accession>A0A0E0DJP8</accession>
<evidence type="ECO:0000313" key="12">
    <source>
        <dbReference type="EnsemblPlants" id="OMERI04G24170.1"/>
    </source>
</evidence>
<dbReference type="Gene3D" id="2.30.30.1040">
    <property type="match status" value="1"/>
</dbReference>
<dbReference type="Gene3D" id="3.10.20.90">
    <property type="entry name" value="Phosphatidylinositol 3-kinase Catalytic Subunit, Chain A, domain 1"/>
    <property type="match status" value="1"/>
</dbReference>
<protein>
    <submittedName>
        <fullName evidence="12">Uncharacterized protein</fullName>
    </submittedName>
</protein>
<dbReference type="InterPro" id="IPR015300">
    <property type="entry name" value="DNA-bd_pseudobarrel_sf"/>
</dbReference>
<name>A0A0E0DJP8_9ORYZ</name>
<feature type="region of interest" description="Disordered" evidence="9">
    <location>
        <begin position="463"/>
        <end position="518"/>
    </location>
</feature>
<evidence type="ECO:0000313" key="13">
    <source>
        <dbReference type="Proteomes" id="UP000008021"/>
    </source>
</evidence>
<proteinExistence type="inferred from homology"/>
<dbReference type="FunFam" id="2.40.330.10:FF:000001">
    <property type="entry name" value="Auxin response factor"/>
    <property type="match status" value="1"/>
</dbReference>
<evidence type="ECO:0000256" key="8">
    <source>
        <dbReference type="ARBA" id="ARBA00023294"/>
    </source>
</evidence>
<evidence type="ECO:0000256" key="6">
    <source>
        <dbReference type="ARBA" id="ARBA00023163"/>
    </source>
</evidence>
<keyword evidence="8" id="KW-0927">Auxin signaling pathway</keyword>
<feature type="region of interest" description="Disordered" evidence="9">
    <location>
        <begin position="553"/>
        <end position="591"/>
    </location>
</feature>
<reference evidence="12" key="2">
    <citation type="submission" date="2018-05" db="EMBL/GenBank/DDBJ databases">
        <title>OmerRS3 (Oryza meridionalis Reference Sequence Version 3).</title>
        <authorList>
            <person name="Zhang J."/>
            <person name="Kudrna D."/>
            <person name="Lee S."/>
            <person name="Talag J."/>
            <person name="Welchert J."/>
            <person name="Wing R.A."/>
        </authorList>
    </citation>
    <scope>NUCLEOTIDE SEQUENCE [LARGE SCALE GENOMIC DNA]</scope>
    <source>
        <strain evidence="12">cv. OR44</strain>
    </source>
</reference>
<feature type="domain" description="PB1" evidence="11">
    <location>
        <begin position="675"/>
        <end position="759"/>
    </location>
</feature>
<feature type="compositionally biased region" description="Basic residues" evidence="9">
    <location>
        <begin position="496"/>
        <end position="505"/>
    </location>
</feature>
<dbReference type="AlphaFoldDB" id="A0A0E0DJP8"/>
<evidence type="ECO:0000259" key="11">
    <source>
        <dbReference type="PROSITE" id="PS51745"/>
    </source>
</evidence>
<dbReference type="HOGENOM" id="CLU_002626_2_2_1"/>
<evidence type="ECO:0000256" key="3">
    <source>
        <dbReference type="ARBA" id="ARBA00007853"/>
    </source>
</evidence>
<dbReference type="InterPro" id="IPR003340">
    <property type="entry name" value="B3_DNA-bd"/>
</dbReference>
<comment type="similarity">
    <text evidence="3">Belongs to the ARF family.</text>
</comment>
<dbReference type="Proteomes" id="UP000008021">
    <property type="component" value="Chromosome 4"/>
</dbReference>
<dbReference type="PANTHER" id="PTHR31384">
    <property type="entry name" value="AUXIN RESPONSE FACTOR 4-RELATED"/>
    <property type="match status" value="1"/>
</dbReference>
<evidence type="ECO:0000259" key="10">
    <source>
        <dbReference type="PROSITE" id="PS50863"/>
    </source>
</evidence>
<dbReference type="GO" id="GO:0009734">
    <property type="term" value="P:auxin-activated signaling pathway"/>
    <property type="evidence" value="ECO:0007669"/>
    <property type="project" value="UniProtKB-KW"/>
</dbReference>
<comment type="function">
    <text evidence="1">Auxin response factors (ARFs) are transcriptional factors that bind specifically to the DNA sequence 5'-TGTCTC-3' found in the auxin-responsive promoter elements (AuxREs).</text>
</comment>
<dbReference type="SMART" id="SM01019">
    <property type="entry name" value="B3"/>
    <property type="match status" value="1"/>
</dbReference>
<dbReference type="InterPro" id="IPR053793">
    <property type="entry name" value="PB1-like"/>
</dbReference>
<reference evidence="12" key="1">
    <citation type="submission" date="2015-04" db="UniProtKB">
        <authorList>
            <consortium name="EnsemblPlants"/>
        </authorList>
    </citation>
    <scope>IDENTIFICATION</scope>
</reference>
<keyword evidence="6" id="KW-0804">Transcription</keyword>
<dbReference type="GO" id="GO:0006355">
    <property type="term" value="P:regulation of DNA-templated transcription"/>
    <property type="evidence" value="ECO:0007669"/>
    <property type="project" value="InterPro"/>
</dbReference>
<comment type="subcellular location">
    <subcellularLocation>
        <location evidence="2">Nucleus</location>
    </subcellularLocation>
</comment>
<dbReference type="Pfam" id="PF06507">
    <property type="entry name" value="ARF_AD"/>
    <property type="match status" value="1"/>
</dbReference>
<evidence type="ECO:0000256" key="7">
    <source>
        <dbReference type="ARBA" id="ARBA00023242"/>
    </source>
</evidence>
<dbReference type="EnsemblPlants" id="OMERI04G24170.1">
    <property type="protein sequence ID" value="OMERI04G24170.1"/>
    <property type="gene ID" value="OMERI04G24170"/>
</dbReference>
<evidence type="ECO:0000256" key="9">
    <source>
        <dbReference type="SAM" id="MobiDB-lite"/>
    </source>
</evidence>
<dbReference type="FunFam" id="2.30.30.1040:FF:000001">
    <property type="entry name" value="Auxin response factor"/>
    <property type="match status" value="1"/>
</dbReference>
<keyword evidence="4" id="KW-0805">Transcription regulation</keyword>
<dbReference type="PROSITE" id="PS51745">
    <property type="entry name" value="PB1"/>
    <property type="match status" value="1"/>
</dbReference>
<dbReference type="InterPro" id="IPR010525">
    <property type="entry name" value="ARF_dom"/>
</dbReference>
<dbReference type="InterPro" id="IPR044835">
    <property type="entry name" value="ARF_plant"/>
</dbReference>
<organism evidence="12">
    <name type="scientific">Oryza meridionalis</name>
    <dbReference type="NCBI Taxonomy" id="40149"/>
    <lineage>
        <taxon>Eukaryota</taxon>
        <taxon>Viridiplantae</taxon>
        <taxon>Streptophyta</taxon>
        <taxon>Embryophyta</taxon>
        <taxon>Tracheophyta</taxon>
        <taxon>Spermatophyta</taxon>
        <taxon>Magnoliopsida</taxon>
        <taxon>Liliopsida</taxon>
        <taxon>Poales</taxon>
        <taxon>Poaceae</taxon>
        <taxon>BOP clade</taxon>
        <taxon>Oryzoideae</taxon>
        <taxon>Oryzeae</taxon>
        <taxon>Oryzinae</taxon>
        <taxon>Oryza</taxon>
    </lineage>
</organism>
<evidence type="ECO:0000256" key="1">
    <source>
        <dbReference type="ARBA" id="ARBA00003182"/>
    </source>
</evidence>
<feature type="compositionally biased region" description="Polar residues" evidence="9">
    <location>
        <begin position="463"/>
        <end position="488"/>
    </location>
</feature>
<dbReference type="CDD" id="cd10017">
    <property type="entry name" value="B3_DNA"/>
    <property type="match status" value="1"/>
</dbReference>
<evidence type="ECO:0000256" key="2">
    <source>
        <dbReference type="ARBA" id="ARBA00004123"/>
    </source>
</evidence>
<dbReference type="eggNOG" id="ENOG502QQ0Y">
    <property type="taxonomic scope" value="Eukaryota"/>
</dbReference>
<evidence type="ECO:0000256" key="4">
    <source>
        <dbReference type="ARBA" id="ARBA00023015"/>
    </source>
</evidence>
<dbReference type="PANTHER" id="PTHR31384:SF10">
    <property type="entry name" value="AUXIN RESPONSE FACTOR 5"/>
    <property type="match status" value="1"/>
</dbReference>